<evidence type="ECO:0000313" key="2">
    <source>
        <dbReference type="EMBL" id="EFU64241.1"/>
    </source>
</evidence>
<dbReference type="Proteomes" id="UP000004500">
    <property type="component" value="Unassembled WGS sequence"/>
</dbReference>
<dbReference type="InterPro" id="IPR046920">
    <property type="entry name" value="ABC-3C_CTD1"/>
</dbReference>
<evidence type="ECO:0000313" key="3">
    <source>
        <dbReference type="Proteomes" id="UP000004500"/>
    </source>
</evidence>
<protein>
    <recommendedName>
        <fullName evidence="1">ABC-three component systems C-terminal domain-containing protein</fullName>
    </recommendedName>
</protein>
<accession>E6KIN3</accession>
<feature type="domain" description="ABC-three component systems C-terminal" evidence="1">
    <location>
        <begin position="164"/>
        <end position="401"/>
    </location>
</feature>
<reference evidence="2 3" key="1">
    <citation type="submission" date="2010-11" db="EMBL/GenBank/DDBJ databases">
        <authorList>
            <person name="Muzny D."/>
            <person name="Qin X."/>
            <person name="Deng J."/>
            <person name="Jiang H."/>
            <person name="Liu Y."/>
            <person name="Qu J."/>
            <person name="Song X.-Z."/>
            <person name="Zhang L."/>
            <person name="Thornton R."/>
            <person name="Coyle M."/>
            <person name="Francisco L."/>
            <person name="Jackson L."/>
            <person name="Javaid M."/>
            <person name="Korchina V."/>
            <person name="Kovar C."/>
            <person name="Mata R."/>
            <person name="Mathew T."/>
            <person name="Ngo R."/>
            <person name="Nguyen L."/>
            <person name="Nguyen N."/>
            <person name="Okwuonu G."/>
            <person name="Ongeri F."/>
            <person name="Pham C."/>
            <person name="Simmons D."/>
            <person name="Wilczek-Boney K."/>
            <person name="Hale W."/>
            <person name="Jakkamsetti A."/>
            <person name="Pham P."/>
            <person name="Ruth R."/>
            <person name="San Lucas F."/>
            <person name="Warren J."/>
            <person name="Zhang J."/>
            <person name="Zhao Z."/>
            <person name="Zhou C."/>
            <person name="Zhu D."/>
            <person name="Lee S."/>
            <person name="Bess C."/>
            <person name="Blankenburg K."/>
            <person name="Forbes L."/>
            <person name="Fu Q."/>
            <person name="Gubbala S."/>
            <person name="Hirani K."/>
            <person name="Jayaseelan J.C."/>
            <person name="Lara F."/>
            <person name="Munidasa M."/>
            <person name="Palculict T."/>
            <person name="Patil S."/>
            <person name="Pu L.-L."/>
            <person name="Saada N."/>
            <person name="Tang L."/>
            <person name="Weissenberger G."/>
            <person name="Zhu Y."/>
            <person name="Hemphill L."/>
            <person name="Shang Y."/>
            <person name="Youmans B."/>
            <person name="Ayvaz T."/>
            <person name="Ross M."/>
            <person name="Santibanez J."/>
            <person name="Aqrawi P."/>
            <person name="Gross S."/>
            <person name="Joshi V."/>
            <person name="Fowler G."/>
            <person name="Nazareth L."/>
            <person name="Reid J."/>
            <person name="Worley K."/>
            <person name="Petrosino J."/>
            <person name="Highlander S."/>
            <person name="Gibbs R."/>
        </authorList>
    </citation>
    <scope>NUCLEOTIDE SEQUENCE [LARGE SCALE GENOMIC DNA]</scope>
    <source>
        <strain evidence="2 3">ATCC 49296</strain>
    </source>
</reference>
<evidence type="ECO:0000259" key="1">
    <source>
        <dbReference type="Pfam" id="PF20276"/>
    </source>
</evidence>
<organism evidence="2 3">
    <name type="scientific">Streptococcus oralis ATCC 49296</name>
    <dbReference type="NCBI Taxonomy" id="888049"/>
    <lineage>
        <taxon>Bacteria</taxon>
        <taxon>Bacillati</taxon>
        <taxon>Bacillota</taxon>
        <taxon>Bacilli</taxon>
        <taxon>Lactobacillales</taxon>
        <taxon>Streptococcaceae</taxon>
        <taxon>Streptococcus</taxon>
    </lineage>
</organism>
<dbReference type="eggNOG" id="ENOG50304QJ">
    <property type="taxonomic scope" value="Bacteria"/>
</dbReference>
<dbReference type="RefSeq" id="WP_000919091.1">
    <property type="nucleotide sequence ID" value="NZ_GL622183.1"/>
</dbReference>
<gene>
    <name evidence="2" type="ORF">HMPREF8578_0098</name>
</gene>
<dbReference type="Pfam" id="PF20276">
    <property type="entry name" value="CTD1"/>
    <property type="match status" value="1"/>
</dbReference>
<dbReference type="HOGENOM" id="CLU_647070_0_0_9"/>
<proteinExistence type="predicted"/>
<sequence>MAGSNVDQNRNATPSWSGYIHQGKVGFLVALRQLRWCIENEIENFEDYAIRYENAEDFDIVDKERSVISRHQVKAYINGNEREDYSDLFNIQKRKFEDEKEKIDTKGFQIHEFDGKGNAVREVVPCDGRFLHVIVDVPDFKLSKDDYLEKYSGRTKYTDNDSGIKLYEYNQSENLFYCPLSQDNNDTIKDYCIAEIKKILKIEKNPLEENSSHLEQVYHRYVGSLLDHSIGKSHSESGFPEIYFGELLEIIEEEAPKDEVYEMKNTLTYSWEKYHRYSSTDISEEVFKSMDKIINHLLSLSKKEFYKFVRMVLPDAKSDEDFTKIFNITLLEKIFYSIIKDARKFSFKHYSFLDDVEKSYRFSLIDIEESPGCIATVIKNIIDNSEFLKTTFNHDFLINRDIDELHIGNRIDEFDGMLDNRYREEWSTGVQHNIFKPNMEFISIKKAKEKSLRVPED</sequence>
<comment type="caution">
    <text evidence="2">The sequence shown here is derived from an EMBL/GenBank/DDBJ whole genome shotgun (WGS) entry which is preliminary data.</text>
</comment>
<name>E6KIN3_STROR</name>
<dbReference type="EMBL" id="AEPO01000001">
    <property type="protein sequence ID" value="EFU64241.1"/>
    <property type="molecule type" value="Genomic_DNA"/>
</dbReference>
<dbReference type="AlphaFoldDB" id="E6KIN3"/>